<keyword evidence="1 6" id="KW-0479">Metal-binding</keyword>
<dbReference type="GO" id="GO:0003729">
    <property type="term" value="F:mRNA binding"/>
    <property type="evidence" value="ECO:0007669"/>
    <property type="project" value="TreeGrafter"/>
</dbReference>
<feature type="domain" description="C3H1-type" evidence="8">
    <location>
        <begin position="57"/>
        <end position="83"/>
    </location>
</feature>
<evidence type="ECO:0000256" key="6">
    <source>
        <dbReference type="PROSITE-ProRule" id="PRU00723"/>
    </source>
</evidence>
<keyword evidence="5" id="KW-0238">DNA-binding</keyword>
<evidence type="ECO:0000256" key="3">
    <source>
        <dbReference type="ARBA" id="ARBA00022771"/>
    </source>
</evidence>
<dbReference type="Gene3D" id="4.10.1000.10">
    <property type="entry name" value="Zinc finger, CCCH-type"/>
    <property type="match status" value="1"/>
</dbReference>
<dbReference type="InterPro" id="IPR000571">
    <property type="entry name" value="Znf_CCCH"/>
</dbReference>
<evidence type="ECO:0000259" key="8">
    <source>
        <dbReference type="PROSITE" id="PS50103"/>
    </source>
</evidence>
<reference evidence="9" key="2">
    <citation type="journal article" date="2024" name="Plant">
        <title>Genomic evolution and insights into agronomic trait innovations of Sesamum species.</title>
        <authorList>
            <person name="Miao H."/>
            <person name="Wang L."/>
            <person name="Qu L."/>
            <person name="Liu H."/>
            <person name="Sun Y."/>
            <person name="Le M."/>
            <person name="Wang Q."/>
            <person name="Wei S."/>
            <person name="Zheng Y."/>
            <person name="Lin W."/>
            <person name="Duan Y."/>
            <person name="Cao H."/>
            <person name="Xiong S."/>
            <person name="Wang X."/>
            <person name="Wei L."/>
            <person name="Li C."/>
            <person name="Ma Q."/>
            <person name="Ju M."/>
            <person name="Zhao R."/>
            <person name="Li G."/>
            <person name="Mu C."/>
            <person name="Tian Q."/>
            <person name="Mei H."/>
            <person name="Zhang T."/>
            <person name="Gao T."/>
            <person name="Zhang H."/>
        </authorList>
    </citation>
    <scope>NUCLEOTIDE SEQUENCE</scope>
    <source>
        <strain evidence="9">G02</strain>
    </source>
</reference>
<feature type="zinc finger region" description="C3H1-type" evidence="6">
    <location>
        <begin position="26"/>
        <end position="55"/>
    </location>
</feature>
<dbReference type="PANTHER" id="PTHR15725">
    <property type="entry name" value="ZN-FINGER, C-X8-C-X5-C-X3-H TYPE-CONTAINING"/>
    <property type="match status" value="1"/>
</dbReference>
<keyword evidence="2" id="KW-0677">Repeat</keyword>
<dbReference type="InterPro" id="IPR041686">
    <property type="entry name" value="Znf-CCCH_3"/>
</dbReference>
<dbReference type="FunFam" id="4.10.1000.10:FF:000021">
    <property type="entry name" value="Zinc finger CCCH domain-containing protein 17"/>
    <property type="match status" value="1"/>
</dbReference>
<dbReference type="EMBL" id="JACGWJ010000007">
    <property type="protein sequence ID" value="KAL0409096.1"/>
    <property type="molecule type" value="Genomic_DNA"/>
</dbReference>
<comment type="caution">
    <text evidence="9">The sequence shown here is derived from an EMBL/GenBank/DDBJ whole genome shotgun (WGS) entry which is preliminary data.</text>
</comment>
<evidence type="ECO:0000256" key="5">
    <source>
        <dbReference type="ARBA" id="ARBA00023125"/>
    </source>
</evidence>
<keyword evidence="3 6" id="KW-0863">Zinc-finger</keyword>
<dbReference type="GO" id="GO:0003677">
    <property type="term" value="F:DNA binding"/>
    <property type="evidence" value="ECO:0007669"/>
    <property type="project" value="UniProtKB-KW"/>
</dbReference>
<sequence>MVGSAPQSQSQSQSQSQPPSAEEEALKRNTDCVYFLASPLTCKKGSECEYRHSDIARVNPRDCWFWLHGNCLNPKCGFRHPAPGTASAAEPATIKKSFTGLEKSMQEKKLQLMNIANLSRMSNNLNQSLKWNMLP</sequence>
<dbReference type="AlphaFoldDB" id="A0AAW2U011"/>
<proteinExistence type="predicted"/>
<dbReference type="PROSITE" id="PS50103">
    <property type="entry name" value="ZF_C3H1"/>
    <property type="match status" value="2"/>
</dbReference>
<feature type="zinc finger region" description="C3H1-type" evidence="6">
    <location>
        <begin position="57"/>
        <end position="83"/>
    </location>
</feature>
<name>A0AAW2U011_SESRA</name>
<feature type="compositionally biased region" description="Low complexity" evidence="7">
    <location>
        <begin position="1"/>
        <end position="20"/>
    </location>
</feature>
<feature type="region of interest" description="Disordered" evidence="7">
    <location>
        <begin position="1"/>
        <end position="25"/>
    </location>
</feature>
<dbReference type="PANTHER" id="PTHR15725:SF14">
    <property type="entry name" value="ZINC FINGER CCCH DOMAIN-CONTAINING PROTEIN 11A"/>
    <property type="match status" value="1"/>
</dbReference>
<evidence type="ECO:0000256" key="1">
    <source>
        <dbReference type="ARBA" id="ARBA00022723"/>
    </source>
</evidence>
<evidence type="ECO:0000313" key="9">
    <source>
        <dbReference type="EMBL" id="KAL0409096.1"/>
    </source>
</evidence>
<reference evidence="9" key="1">
    <citation type="submission" date="2020-06" db="EMBL/GenBank/DDBJ databases">
        <authorList>
            <person name="Li T."/>
            <person name="Hu X."/>
            <person name="Zhang T."/>
            <person name="Song X."/>
            <person name="Zhang H."/>
            <person name="Dai N."/>
            <person name="Sheng W."/>
            <person name="Hou X."/>
            <person name="Wei L."/>
        </authorList>
    </citation>
    <scope>NUCLEOTIDE SEQUENCE</scope>
    <source>
        <strain evidence="9">G02</strain>
        <tissue evidence="9">Leaf</tissue>
    </source>
</reference>
<dbReference type="SMART" id="SM00356">
    <property type="entry name" value="ZnF_C3H1"/>
    <property type="match status" value="2"/>
</dbReference>
<evidence type="ECO:0000256" key="7">
    <source>
        <dbReference type="SAM" id="MobiDB-lite"/>
    </source>
</evidence>
<dbReference type="Pfam" id="PF15663">
    <property type="entry name" value="zf-CCCH_3"/>
    <property type="match status" value="1"/>
</dbReference>
<dbReference type="GO" id="GO:0008270">
    <property type="term" value="F:zinc ion binding"/>
    <property type="evidence" value="ECO:0007669"/>
    <property type="project" value="UniProtKB-KW"/>
</dbReference>
<organism evidence="9">
    <name type="scientific">Sesamum radiatum</name>
    <name type="common">Black benniseed</name>
    <dbReference type="NCBI Taxonomy" id="300843"/>
    <lineage>
        <taxon>Eukaryota</taxon>
        <taxon>Viridiplantae</taxon>
        <taxon>Streptophyta</taxon>
        <taxon>Embryophyta</taxon>
        <taxon>Tracheophyta</taxon>
        <taxon>Spermatophyta</taxon>
        <taxon>Magnoliopsida</taxon>
        <taxon>eudicotyledons</taxon>
        <taxon>Gunneridae</taxon>
        <taxon>Pentapetalae</taxon>
        <taxon>asterids</taxon>
        <taxon>lamiids</taxon>
        <taxon>Lamiales</taxon>
        <taxon>Pedaliaceae</taxon>
        <taxon>Sesamum</taxon>
    </lineage>
</organism>
<protein>
    <submittedName>
        <fullName evidence="9">Zinc finger CCCH domain-containing protein 17</fullName>
    </submittedName>
</protein>
<keyword evidence="4 6" id="KW-0862">Zinc</keyword>
<evidence type="ECO:0000256" key="4">
    <source>
        <dbReference type="ARBA" id="ARBA00022833"/>
    </source>
</evidence>
<accession>A0AAW2U011</accession>
<feature type="domain" description="C3H1-type" evidence="8">
    <location>
        <begin position="26"/>
        <end position="55"/>
    </location>
</feature>
<gene>
    <name evidence="9" type="ORF">Sradi_1844000</name>
</gene>
<evidence type="ECO:0000256" key="2">
    <source>
        <dbReference type="ARBA" id="ARBA00022737"/>
    </source>
</evidence>